<dbReference type="Proteomes" id="UP000295794">
    <property type="component" value="Unassembled WGS sequence"/>
</dbReference>
<feature type="domain" description="HTH cro/C1-type" evidence="1">
    <location>
        <begin position="23"/>
        <end position="76"/>
    </location>
</feature>
<dbReference type="InterPro" id="IPR001387">
    <property type="entry name" value="Cro/C1-type_HTH"/>
</dbReference>
<gene>
    <name evidence="3" type="ORF">EV682_1247</name>
    <name evidence="2" type="ORF">NCTC11159_02785</name>
</gene>
<dbReference type="GO" id="GO:0003677">
    <property type="term" value="F:DNA binding"/>
    <property type="evidence" value="ECO:0007669"/>
    <property type="project" value="InterPro"/>
</dbReference>
<dbReference type="EMBL" id="SMBT01000024">
    <property type="protein sequence ID" value="TCU81254.1"/>
    <property type="molecule type" value="Genomic_DNA"/>
</dbReference>
<organism evidence="2 4">
    <name type="scientific">Iodobacter fluviatilis</name>
    <dbReference type="NCBI Taxonomy" id="537"/>
    <lineage>
        <taxon>Bacteria</taxon>
        <taxon>Pseudomonadati</taxon>
        <taxon>Pseudomonadota</taxon>
        <taxon>Betaproteobacteria</taxon>
        <taxon>Neisseriales</taxon>
        <taxon>Chitinibacteraceae</taxon>
        <taxon>Iodobacter</taxon>
    </lineage>
</organism>
<accession>A0A377QAH3</accession>
<protein>
    <submittedName>
        <fullName evidence="3">Helix-turn-helix protein</fullName>
    </submittedName>
    <submittedName>
        <fullName evidence="2">Transcriptional regulator, y4mF family</fullName>
    </submittedName>
</protein>
<dbReference type="RefSeq" id="WP_115227888.1">
    <property type="nucleotide sequence ID" value="NZ_CAWOLO010000024.1"/>
</dbReference>
<evidence type="ECO:0000313" key="2">
    <source>
        <dbReference type="EMBL" id="STQ91708.1"/>
    </source>
</evidence>
<dbReference type="CDD" id="cd00093">
    <property type="entry name" value="HTH_XRE"/>
    <property type="match status" value="1"/>
</dbReference>
<evidence type="ECO:0000313" key="4">
    <source>
        <dbReference type="Proteomes" id="UP000255108"/>
    </source>
</evidence>
<dbReference type="SUPFAM" id="SSF47413">
    <property type="entry name" value="lambda repressor-like DNA-binding domains"/>
    <property type="match status" value="1"/>
</dbReference>
<evidence type="ECO:0000313" key="5">
    <source>
        <dbReference type="Proteomes" id="UP000295794"/>
    </source>
</evidence>
<dbReference type="EMBL" id="UGHR01000001">
    <property type="protein sequence ID" value="STQ91708.1"/>
    <property type="molecule type" value="Genomic_DNA"/>
</dbReference>
<dbReference type="AlphaFoldDB" id="A0A377QAH3"/>
<keyword evidence="5" id="KW-1185">Reference proteome</keyword>
<name>A0A377QAH3_9NEIS</name>
<dbReference type="Proteomes" id="UP000255108">
    <property type="component" value="Unassembled WGS sequence"/>
</dbReference>
<dbReference type="Pfam" id="PF13560">
    <property type="entry name" value="HTH_31"/>
    <property type="match status" value="1"/>
</dbReference>
<dbReference type="OrthoDB" id="5422231at2"/>
<dbReference type="Gene3D" id="1.10.260.40">
    <property type="entry name" value="lambda repressor-like DNA-binding domains"/>
    <property type="match status" value="1"/>
</dbReference>
<evidence type="ECO:0000313" key="3">
    <source>
        <dbReference type="EMBL" id="TCU81254.1"/>
    </source>
</evidence>
<evidence type="ECO:0000259" key="1">
    <source>
        <dbReference type="PROSITE" id="PS50943"/>
    </source>
</evidence>
<sequence length="112" mass="12239">MIRKLSPVDEAGKKALAELGNRLRTLRIMRSDTMAQMAQRLQCSLSTYTALEKGVATTQLGLLVNALSILGALDSLSAVAPVPVESLVNNDAMRKRVRKMNPTIPTDKEIDF</sequence>
<reference evidence="3 5" key="2">
    <citation type="submission" date="2019-03" db="EMBL/GenBank/DDBJ databases">
        <title>Genomic Encyclopedia of Type Strains, Phase IV (KMG-IV): sequencing the most valuable type-strain genomes for metagenomic binning, comparative biology and taxonomic classification.</title>
        <authorList>
            <person name="Goeker M."/>
        </authorList>
    </citation>
    <scope>NUCLEOTIDE SEQUENCE [LARGE SCALE GENOMIC DNA]</scope>
    <source>
        <strain evidence="3 5">DSM 3764</strain>
    </source>
</reference>
<dbReference type="PROSITE" id="PS50943">
    <property type="entry name" value="HTH_CROC1"/>
    <property type="match status" value="1"/>
</dbReference>
<reference evidence="2 4" key="1">
    <citation type="submission" date="2018-06" db="EMBL/GenBank/DDBJ databases">
        <authorList>
            <consortium name="Pathogen Informatics"/>
            <person name="Doyle S."/>
        </authorList>
    </citation>
    <scope>NUCLEOTIDE SEQUENCE [LARGE SCALE GENOMIC DNA]</scope>
    <source>
        <strain evidence="2 4">NCTC11159</strain>
    </source>
</reference>
<dbReference type="InterPro" id="IPR010982">
    <property type="entry name" value="Lambda_DNA-bd_dom_sf"/>
</dbReference>
<proteinExistence type="predicted"/>